<dbReference type="PANTHER" id="PTHR32385:SF15">
    <property type="entry name" value="INOSITOL PHOSPHOCERAMIDE MANNOSYLTRANSFERASE 1"/>
    <property type="match status" value="1"/>
</dbReference>
<dbReference type="Proteomes" id="UP000095751">
    <property type="component" value="Unassembled WGS sequence"/>
</dbReference>
<proteinExistence type="predicted"/>
<organism evidence="3 4">
    <name type="scientific">Fragilariopsis cylindrus CCMP1102</name>
    <dbReference type="NCBI Taxonomy" id="635003"/>
    <lineage>
        <taxon>Eukaryota</taxon>
        <taxon>Sar</taxon>
        <taxon>Stramenopiles</taxon>
        <taxon>Ochrophyta</taxon>
        <taxon>Bacillariophyta</taxon>
        <taxon>Bacillariophyceae</taxon>
        <taxon>Bacillariophycidae</taxon>
        <taxon>Bacillariales</taxon>
        <taxon>Bacillariaceae</taxon>
        <taxon>Fragilariopsis</taxon>
    </lineage>
</organism>
<dbReference type="InterPro" id="IPR029044">
    <property type="entry name" value="Nucleotide-diphossugar_trans"/>
</dbReference>
<reference evidence="3 4" key="1">
    <citation type="submission" date="2016-09" db="EMBL/GenBank/DDBJ databases">
        <title>Extensive genetic diversity and differential bi-allelic expression allows diatom success in the polar Southern Ocean.</title>
        <authorList>
            <consortium name="DOE Joint Genome Institute"/>
            <person name="Mock T."/>
            <person name="Otillar R.P."/>
            <person name="Strauss J."/>
            <person name="Dupont C."/>
            <person name="Frickenhaus S."/>
            <person name="Maumus F."/>
            <person name="Mcmullan M."/>
            <person name="Sanges R."/>
            <person name="Schmutz J."/>
            <person name="Toseland A."/>
            <person name="Valas R."/>
            <person name="Veluchamy A."/>
            <person name="Ward B.J."/>
            <person name="Allen A."/>
            <person name="Barry K."/>
            <person name="Falciatore A."/>
            <person name="Ferrante M."/>
            <person name="Fortunato A.E."/>
            <person name="Gloeckner G."/>
            <person name="Gruber A."/>
            <person name="Hipkin R."/>
            <person name="Janech M."/>
            <person name="Kroth P."/>
            <person name="Leese F."/>
            <person name="Lindquist E."/>
            <person name="Lyon B.R."/>
            <person name="Martin J."/>
            <person name="Mayer C."/>
            <person name="Parker M."/>
            <person name="Quesneville H."/>
            <person name="Raymond J."/>
            <person name="Uhlig C."/>
            <person name="Valentin K.U."/>
            <person name="Worden A.Z."/>
            <person name="Armbrust E.V."/>
            <person name="Bowler C."/>
            <person name="Green B."/>
            <person name="Moulton V."/>
            <person name="Van Oosterhout C."/>
            <person name="Grigoriev I."/>
        </authorList>
    </citation>
    <scope>NUCLEOTIDE SEQUENCE [LARGE SCALE GENOMIC DNA]</scope>
    <source>
        <strain evidence="3 4">CCMP1102</strain>
    </source>
</reference>
<protein>
    <recommendedName>
        <fullName evidence="5">Glycosyltransferase family 32 protein</fullName>
    </recommendedName>
</protein>
<dbReference type="OrthoDB" id="409543at2759"/>
<evidence type="ECO:0000256" key="2">
    <source>
        <dbReference type="SAM" id="Phobius"/>
    </source>
</evidence>
<evidence type="ECO:0000313" key="4">
    <source>
        <dbReference type="Proteomes" id="UP000095751"/>
    </source>
</evidence>
<dbReference type="AlphaFoldDB" id="A0A1E7FTR1"/>
<dbReference type="GO" id="GO:0016020">
    <property type="term" value="C:membrane"/>
    <property type="evidence" value="ECO:0007669"/>
    <property type="project" value="GOC"/>
</dbReference>
<keyword evidence="2" id="KW-0472">Membrane</keyword>
<keyword evidence="1" id="KW-0808">Transferase</keyword>
<dbReference type="Gene3D" id="3.90.550.20">
    <property type="match status" value="1"/>
</dbReference>
<evidence type="ECO:0000256" key="1">
    <source>
        <dbReference type="ARBA" id="ARBA00022679"/>
    </source>
</evidence>
<dbReference type="InParanoid" id="A0A1E7FTR1"/>
<dbReference type="InterPro" id="IPR051706">
    <property type="entry name" value="Glycosyltransferase_domain"/>
</dbReference>
<dbReference type="KEGG" id="fcy:FRACYDRAFT_235185"/>
<feature type="transmembrane region" description="Helical" evidence="2">
    <location>
        <begin position="37"/>
        <end position="55"/>
    </location>
</feature>
<keyword evidence="4" id="KW-1185">Reference proteome</keyword>
<dbReference type="SUPFAM" id="SSF53448">
    <property type="entry name" value="Nucleotide-diphospho-sugar transferases"/>
    <property type="match status" value="1"/>
</dbReference>
<gene>
    <name evidence="3" type="ORF">FRACYDRAFT_235185</name>
</gene>
<sequence>MAVAVRIKRKALNHTSPVNKRKWAPTINGQTRKRIKFTPYGVLIFLVALAVFSISRTSSPFSSALLSTGIGDVDVIQKLTRTQHSNETEKKIGAGPTTATTGSNEIPRRFIFTYKHNILTRREPDIFYQNVLNTITIYREAWKKRPDPHQDQESVSNNYQGEETLHNMTTGVIQKPSTYNAFEGNDGDVLFFDDHECLEMIRKVEPRLILAFELEIYGSYKADICRMAALYAYGGYYFDVDIEVIQPLLLQQQHAAAAAAAAPPNKNRRSGISFVTSWTESPSHHEMFQAILAVSPQHPVIRVNMDIMIQDWYFNYEVMDRVLQNETFYDPIRARKLEHMKNDNNQTINLFQQVWSSKLYHNGIQKYMNKKIGGCQWSCLMGTSTLAAAYKLQHDKETNSTTTNDNHNDTNFSTYWLLEEISNKGPVRYPELLRYEHGWGCPFLVHDPLTSTAYFHSRVRGTPGCPFQ</sequence>
<dbReference type="GO" id="GO:0000030">
    <property type="term" value="F:mannosyltransferase activity"/>
    <property type="evidence" value="ECO:0007669"/>
    <property type="project" value="TreeGrafter"/>
</dbReference>
<dbReference type="GO" id="GO:0051999">
    <property type="term" value="P:mannosyl-inositol phosphorylceramide biosynthetic process"/>
    <property type="evidence" value="ECO:0007669"/>
    <property type="project" value="TreeGrafter"/>
</dbReference>
<evidence type="ECO:0000313" key="3">
    <source>
        <dbReference type="EMBL" id="OEU21561.1"/>
    </source>
</evidence>
<keyword evidence="2" id="KW-1133">Transmembrane helix</keyword>
<dbReference type="Pfam" id="PF04488">
    <property type="entry name" value="Gly_transf_sug"/>
    <property type="match status" value="1"/>
</dbReference>
<evidence type="ECO:0008006" key="5">
    <source>
        <dbReference type="Google" id="ProtNLM"/>
    </source>
</evidence>
<name>A0A1E7FTR1_9STRA</name>
<dbReference type="InterPro" id="IPR007577">
    <property type="entry name" value="GlycoTrfase_DXD_sugar-bd_CS"/>
</dbReference>
<keyword evidence="2" id="KW-0812">Transmembrane</keyword>
<dbReference type="EMBL" id="KV784354">
    <property type="protein sequence ID" value="OEU21561.1"/>
    <property type="molecule type" value="Genomic_DNA"/>
</dbReference>
<accession>A0A1E7FTR1</accession>
<dbReference type="PANTHER" id="PTHR32385">
    <property type="entry name" value="MANNOSYL PHOSPHORYLINOSITOL CERAMIDE SYNTHASE"/>
    <property type="match status" value="1"/>
</dbReference>